<dbReference type="Gene3D" id="3.30.40.10">
    <property type="entry name" value="Zinc/RING finger domain, C3HC4 (zinc finger)"/>
    <property type="match status" value="1"/>
</dbReference>
<sequence length="54" mass="6235">MKLEQLLAECPKCGSKDKTVERKMLDEHRAHAEMKSIVCDKCGHIFETKDSEKE</sequence>
<organism evidence="2">
    <name type="scientific">bioreactor metagenome</name>
    <dbReference type="NCBI Taxonomy" id="1076179"/>
    <lineage>
        <taxon>unclassified sequences</taxon>
        <taxon>metagenomes</taxon>
        <taxon>ecological metagenomes</taxon>
    </lineage>
</organism>
<evidence type="ECO:0000313" key="1">
    <source>
        <dbReference type="EMBL" id="MPL83210.1"/>
    </source>
</evidence>
<protein>
    <submittedName>
        <fullName evidence="2">Uncharacterized protein</fullName>
    </submittedName>
</protein>
<name>A0A644UXM4_9ZZZZ</name>
<reference evidence="2" key="1">
    <citation type="submission" date="2019-08" db="EMBL/GenBank/DDBJ databases">
        <authorList>
            <person name="Kucharzyk K."/>
            <person name="Murdoch R.W."/>
            <person name="Higgins S."/>
            <person name="Loffler F."/>
        </authorList>
    </citation>
    <scope>NUCLEOTIDE SEQUENCE</scope>
</reference>
<dbReference type="InterPro" id="IPR026493">
    <property type="entry name" value="Cys-rich_pep"/>
</dbReference>
<accession>A0A644UXM4</accession>
<dbReference type="EMBL" id="VSSQ01000177">
    <property type="protein sequence ID" value="MPL83522.1"/>
    <property type="molecule type" value="Genomic_DNA"/>
</dbReference>
<dbReference type="AlphaFoldDB" id="A0A644UXM4"/>
<dbReference type="EMBL" id="VSSQ01000173">
    <property type="protein sequence ID" value="MPL83210.1"/>
    <property type="molecule type" value="Genomic_DNA"/>
</dbReference>
<evidence type="ECO:0000313" key="2">
    <source>
        <dbReference type="EMBL" id="MPL83522.1"/>
    </source>
</evidence>
<proteinExistence type="predicted"/>
<gene>
    <name evidence="1" type="ORF">SDC9_29160</name>
    <name evidence="2" type="ORF">SDC9_29477</name>
</gene>
<dbReference type="InterPro" id="IPR013083">
    <property type="entry name" value="Znf_RING/FYVE/PHD"/>
</dbReference>
<dbReference type="NCBIfam" id="TIGR04165">
    <property type="entry name" value="methano_modCys"/>
    <property type="match status" value="1"/>
</dbReference>
<comment type="caution">
    <text evidence="2">The sequence shown here is derived from an EMBL/GenBank/DDBJ whole genome shotgun (WGS) entry which is preliminary data.</text>
</comment>